<name>A0AAD4FPV5_9GAMM</name>
<evidence type="ECO:0000259" key="1">
    <source>
        <dbReference type="PROSITE" id="PS50943"/>
    </source>
</evidence>
<dbReference type="RefSeq" id="WP_010367456.1">
    <property type="nucleotide sequence ID" value="NZ_AHBZ03000027.1"/>
</dbReference>
<dbReference type="Gene3D" id="1.10.260.40">
    <property type="entry name" value="lambda repressor-like DNA-binding domains"/>
    <property type="match status" value="1"/>
</dbReference>
<dbReference type="CDD" id="cd00093">
    <property type="entry name" value="HTH_XRE"/>
    <property type="match status" value="1"/>
</dbReference>
<reference evidence="2" key="2">
    <citation type="submission" date="2015-03" db="EMBL/GenBank/DDBJ databases">
        <title>Genome sequence of Pseudoalteromonas citrea.</title>
        <authorList>
            <person name="Xie B.-B."/>
            <person name="Rong J.-C."/>
            <person name="Qin Q.-L."/>
            <person name="Zhang Y.-Z."/>
        </authorList>
    </citation>
    <scope>NUCLEOTIDE SEQUENCE</scope>
    <source>
        <strain evidence="2">DSM 8771</strain>
    </source>
</reference>
<gene>
    <name evidence="2" type="ORF">PCIT_b0432</name>
</gene>
<accession>A0AAD4FPV5</accession>
<organism evidence="2 3">
    <name type="scientific">Pseudoalteromonas citrea</name>
    <dbReference type="NCBI Taxonomy" id="43655"/>
    <lineage>
        <taxon>Bacteria</taxon>
        <taxon>Pseudomonadati</taxon>
        <taxon>Pseudomonadota</taxon>
        <taxon>Gammaproteobacteria</taxon>
        <taxon>Alteromonadales</taxon>
        <taxon>Pseudoalteromonadaceae</taxon>
        <taxon>Pseudoalteromonas</taxon>
    </lineage>
</organism>
<reference evidence="2" key="1">
    <citation type="journal article" date="2012" name="J. Bacteriol.">
        <title>Genome sequences of type strains of seven species of the marine bacterium Pseudoalteromonas.</title>
        <authorList>
            <person name="Xie B.B."/>
            <person name="Shu Y.L."/>
            <person name="Qin Q.L."/>
            <person name="Rong J.C."/>
            <person name="Zhang X.Y."/>
            <person name="Chen X.L."/>
            <person name="Shi M."/>
            <person name="He H.L."/>
            <person name="Zhou B.C."/>
            <person name="Zhang Y.Z."/>
        </authorList>
    </citation>
    <scope>NUCLEOTIDE SEQUENCE</scope>
    <source>
        <strain evidence="2">DSM 8771</strain>
    </source>
</reference>
<dbReference type="GO" id="GO:0003677">
    <property type="term" value="F:DNA binding"/>
    <property type="evidence" value="ECO:0007669"/>
    <property type="project" value="InterPro"/>
</dbReference>
<dbReference type="InterPro" id="IPR001387">
    <property type="entry name" value="Cro/C1-type_HTH"/>
</dbReference>
<dbReference type="AlphaFoldDB" id="A0AAD4FPV5"/>
<dbReference type="Pfam" id="PF12844">
    <property type="entry name" value="HTH_19"/>
    <property type="match status" value="1"/>
</dbReference>
<dbReference type="Proteomes" id="UP000016487">
    <property type="component" value="Unassembled WGS sequence"/>
</dbReference>
<dbReference type="PROSITE" id="PS50943">
    <property type="entry name" value="HTH_CROC1"/>
    <property type="match status" value="1"/>
</dbReference>
<sequence>MINGDDLKAMRTQAGFTQAQMASKLSCDRKTIINYELGVGEPKMGQLLKWLMICKVDIKPLLKQIDNIRNKLELDE</sequence>
<dbReference type="InterPro" id="IPR010982">
    <property type="entry name" value="Lambda_DNA-bd_dom_sf"/>
</dbReference>
<feature type="domain" description="HTH cro/C1-type" evidence="1">
    <location>
        <begin position="7"/>
        <end position="61"/>
    </location>
</feature>
<dbReference type="EMBL" id="AHBZ03000027">
    <property type="protein sequence ID" value="KAF7764431.1"/>
    <property type="molecule type" value="Genomic_DNA"/>
</dbReference>
<evidence type="ECO:0000313" key="2">
    <source>
        <dbReference type="EMBL" id="KAF7764431.1"/>
    </source>
</evidence>
<protein>
    <recommendedName>
        <fullName evidence="1">HTH cro/C1-type domain-containing protein</fullName>
    </recommendedName>
</protein>
<evidence type="ECO:0000313" key="3">
    <source>
        <dbReference type="Proteomes" id="UP000016487"/>
    </source>
</evidence>
<proteinExistence type="predicted"/>
<dbReference type="SUPFAM" id="SSF47413">
    <property type="entry name" value="lambda repressor-like DNA-binding domains"/>
    <property type="match status" value="1"/>
</dbReference>
<dbReference type="SMART" id="SM00530">
    <property type="entry name" value="HTH_XRE"/>
    <property type="match status" value="1"/>
</dbReference>
<comment type="caution">
    <text evidence="2">The sequence shown here is derived from an EMBL/GenBank/DDBJ whole genome shotgun (WGS) entry which is preliminary data.</text>
</comment>